<gene>
    <name evidence="2" type="ORF">HPTL_1891</name>
</gene>
<dbReference type="RefSeq" id="WP_119335803.1">
    <property type="nucleotide sequence ID" value="NZ_AP018558.1"/>
</dbReference>
<evidence type="ECO:0000313" key="2">
    <source>
        <dbReference type="EMBL" id="BBD78147.1"/>
    </source>
</evidence>
<dbReference type="KEGG" id="htl:HPTL_1891"/>
<sequence length="344" mass="39892">MTIRWRCYTEPWWQTQPERWHEWVAAAELPLFCDTLWLDAVVRHYRPRLRLWVAFDGAEPLGALPLEAVRWHGFSAWRWLGAALHPDHLDLVAPLAHQDRLWHSFLSDVVAHADVTLLFWEGVRSTSALLALPWPKTLVLWDRPPRRCPYIPLAGIPDIDALARNWRPKLRKELAYWHRRIARDTPNATLRAVPADAIGDTLKQLAQWSTRQHGAASAWNDPRFVAFHHDLSHSLHASAQLGLYTFGEPGTPWAIAYGFHDQGTYRYYQPAFDTAFARFSPSKMLIAALLETGIAKGWREFDFLLGDEPYKFEWGPRVREEADWRVAKGWLGRVLVTWLTGWSR</sequence>
<feature type="domain" description="BioF2-like acetyltransferase" evidence="1">
    <location>
        <begin position="171"/>
        <end position="311"/>
    </location>
</feature>
<keyword evidence="3" id="KW-1185">Reference proteome</keyword>
<dbReference type="EMBL" id="AP018558">
    <property type="protein sequence ID" value="BBD78147.1"/>
    <property type="molecule type" value="Genomic_DNA"/>
</dbReference>
<evidence type="ECO:0000259" key="1">
    <source>
        <dbReference type="Pfam" id="PF13480"/>
    </source>
</evidence>
<dbReference type="Pfam" id="PF13480">
    <property type="entry name" value="Acetyltransf_6"/>
    <property type="match status" value="1"/>
</dbReference>
<organism evidence="2 3">
    <name type="scientific">Hydrogenophilus thermoluteolus</name>
    <name type="common">Pseudomonas hydrogenothermophila</name>
    <dbReference type="NCBI Taxonomy" id="297"/>
    <lineage>
        <taxon>Bacteria</taxon>
        <taxon>Pseudomonadati</taxon>
        <taxon>Pseudomonadota</taxon>
        <taxon>Hydrogenophilia</taxon>
        <taxon>Hydrogenophilales</taxon>
        <taxon>Hydrogenophilaceae</taxon>
        <taxon>Hydrogenophilus</taxon>
    </lineage>
</organism>
<dbReference type="InterPro" id="IPR038740">
    <property type="entry name" value="BioF2-like_GNAT_dom"/>
</dbReference>
<protein>
    <recommendedName>
        <fullName evidence="1">BioF2-like acetyltransferase domain-containing protein</fullName>
    </recommendedName>
</protein>
<evidence type="ECO:0000313" key="3">
    <source>
        <dbReference type="Proteomes" id="UP000262004"/>
    </source>
</evidence>
<dbReference type="Gene3D" id="3.40.630.30">
    <property type="match status" value="1"/>
</dbReference>
<dbReference type="OrthoDB" id="9808976at2"/>
<dbReference type="InterPro" id="IPR016181">
    <property type="entry name" value="Acyl_CoA_acyltransferase"/>
</dbReference>
<proteinExistence type="predicted"/>
<dbReference type="AlphaFoldDB" id="A0A2Z6E036"/>
<accession>A0A2Z6E036</accession>
<dbReference type="SUPFAM" id="SSF55729">
    <property type="entry name" value="Acyl-CoA N-acyltransferases (Nat)"/>
    <property type="match status" value="1"/>
</dbReference>
<name>A0A2Z6E036_HYDTE</name>
<reference evidence="2 3" key="1">
    <citation type="submission" date="2018-04" db="EMBL/GenBank/DDBJ databases">
        <title>Complete genome sequence of Hydrogenophilus thermoluteolus TH-1.</title>
        <authorList>
            <person name="Arai H."/>
        </authorList>
    </citation>
    <scope>NUCLEOTIDE SEQUENCE [LARGE SCALE GENOMIC DNA]</scope>
    <source>
        <strain evidence="2 3">TH-1</strain>
    </source>
</reference>
<dbReference type="Proteomes" id="UP000262004">
    <property type="component" value="Chromosome"/>
</dbReference>